<dbReference type="PANTHER" id="PTHR35558">
    <property type="entry name" value="SGNH_HYDRO DOMAIN-CONTAINING PROTEIN"/>
    <property type="match status" value="1"/>
</dbReference>
<name>A0ABN8MC96_9CNID</name>
<feature type="non-terminal residue" evidence="2">
    <location>
        <position position="1"/>
    </location>
</feature>
<sequence length="148" mass="15958">LQAAGILPQAQKEPNGSNTTPAAAVQGSVAAVIQDITGERPPPTNPSTICTSPLSINSIAQSNDRPQLIHQQIAVPLASRVSDKIQSKIWANEYIDLATLLQIASPNQSQYNFVVQTQHSSDRPVISLEPAQKPKRIATIDQWISAFQ</sequence>
<accession>A0ABN8MC96</accession>
<feature type="region of interest" description="Disordered" evidence="1">
    <location>
        <begin position="1"/>
        <end position="22"/>
    </location>
</feature>
<organism evidence="2 3">
    <name type="scientific">Porites evermanni</name>
    <dbReference type="NCBI Taxonomy" id="104178"/>
    <lineage>
        <taxon>Eukaryota</taxon>
        <taxon>Metazoa</taxon>
        <taxon>Cnidaria</taxon>
        <taxon>Anthozoa</taxon>
        <taxon>Hexacorallia</taxon>
        <taxon>Scleractinia</taxon>
        <taxon>Fungiina</taxon>
        <taxon>Poritidae</taxon>
        <taxon>Porites</taxon>
    </lineage>
</organism>
<reference evidence="2 3" key="1">
    <citation type="submission" date="2022-05" db="EMBL/GenBank/DDBJ databases">
        <authorList>
            <consortium name="Genoscope - CEA"/>
            <person name="William W."/>
        </authorList>
    </citation>
    <scope>NUCLEOTIDE SEQUENCE [LARGE SCALE GENOMIC DNA]</scope>
</reference>
<dbReference type="EMBL" id="CALNXI010000392">
    <property type="protein sequence ID" value="CAH3026173.1"/>
    <property type="molecule type" value="Genomic_DNA"/>
</dbReference>
<evidence type="ECO:0000313" key="2">
    <source>
        <dbReference type="EMBL" id="CAH3026173.1"/>
    </source>
</evidence>
<dbReference type="Proteomes" id="UP001159427">
    <property type="component" value="Unassembled WGS sequence"/>
</dbReference>
<proteinExistence type="predicted"/>
<keyword evidence="3" id="KW-1185">Reference proteome</keyword>
<dbReference type="PANTHER" id="PTHR35558:SF1">
    <property type="entry name" value="ENDONUCLEASE_EXONUCLEASE_PHOSPHATASE DOMAIN-CONTAINING PROTEIN"/>
    <property type="match status" value="1"/>
</dbReference>
<protein>
    <submittedName>
        <fullName evidence="2">Uncharacterized protein</fullName>
    </submittedName>
</protein>
<comment type="caution">
    <text evidence="2">The sequence shown here is derived from an EMBL/GenBank/DDBJ whole genome shotgun (WGS) entry which is preliminary data.</text>
</comment>
<evidence type="ECO:0000256" key="1">
    <source>
        <dbReference type="SAM" id="MobiDB-lite"/>
    </source>
</evidence>
<evidence type="ECO:0000313" key="3">
    <source>
        <dbReference type="Proteomes" id="UP001159427"/>
    </source>
</evidence>
<feature type="non-terminal residue" evidence="2">
    <location>
        <position position="148"/>
    </location>
</feature>
<feature type="compositionally biased region" description="Polar residues" evidence="1">
    <location>
        <begin position="12"/>
        <end position="21"/>
    </location>
</feature>
<gene>
    <name evidence="2" type="ORF">PEVE_00028305</name>
</gene>